<dbReference type="SUPFAM" id="SSF46785">
    <property type="entry name" value="Winged helix' DNA-binding domain"/>
    <property type="match status" value="1"/>
</dbReference>
<accession>A0ABW8WDR7</accession>
<dbReference type="RefSeq" id="WP_237265985.1">
    <property type="nucleotide sequence ID" value="NZ_JBFQGM010000001.1"/>
</dbReference>
<dbReference type="EMBL" id="JBFQGM010000001">
    <property type="protein sequence ID" value="MFL9459121.1"/>
    <property type="molecule type" value="Genomic_DNA"/>
</dbReference>
<protein>
    <submittedName>
        <fullName evidence="2">Rrf2 family transcriptional regulator</fullName>
    </submittedName>
</protein>
<reference evidence="2 3" key="1">
    <citation type="submission" date="2024-07" db="EMBL/GenBank/DDBJ databases">
        <authorList>
            <person name="Tripathy S."/>
        </authorList>
    </citation>
    <scope>NUCLEOTIDE SEQUENCE [LARGE SCALE GENOMIC DNA]</scope>
    <source>
        <strain evidence="2 3">VB-61278_2</strain>
    </source>
</reference>
<evidence type="ECO:0000313" key="3">
    <source>
        <dbReference type="Proteomes" id="UP001628874"/>
    </source>
</evidence>
<dbReference type="NCBIfam" id="TIGR00738">
    <property type="entry name" value="rrf2_super"/>
    <property type="match status" value="1"/>
</dbReference>
<dbReference type="PANTHER" id="PTHR33221">
    <property type="entry name" value="WINGED HELIX-TURN-HELIX TRANSCRIPTIONAL REGULATOR, RRF2 FAMILY"/>
    <property type="match status" value="1"/>
</dbReference>
<keyword evidence="1" id="KW-0238">DNA-binding</keyword>
<dbReference type="Gene3D" id="1.10.10.10">
    <property type="entry name" value="Winged helix-like DNA-binding domain superfamily/Winged helix DNA-binding domain"/>
    <property type="match status" value="1"/>
</dbReference>
<evidence type="ECO:0000256" key="1">
    <source>
        <dbReference type="ARBA" id="ARBA00023125"/>
    </source>
</evidence>
<organism evidence="2 3">
    <name type="scientific">Scytonema tolypothrichoides VB-61278_2</name>
    <dbReference type="NCBI Taxonomy" id="3232314"/>
    <lineage>
        <taxon>Bacteria</taxon>
        <taxon>Bacillati</taxon>
        <taxon>Cyanobacteriota</taxon>
        <taxon>Cyanophyceae</taxon>
        <taxon>Nostocales</taxon>
        <taxon>Scytonemataceae</taxon>
        <taxon>Scytonema</taxon>
    </lineage>
</organism>
<dbReference type="Proteomes" id="UP001628874">
    <property type="component" value="Unassembled WGS sequence"/>
</dbReference>
<name>A0ABW8WDR7_9CYAN</name>
<comment type="caution">
    <text evidence="2">The sequence shown here is derived from an EMBL/GenBank/DDBJ whole genome shotgun (WGS) entry which is preliminary data.</text>
</comment>
<dbReference type="Pfam" id="PF02082">
    <property type="entry name" value="Rrf2"/>
    <property type="match status" value="1"/>
</dbReference>
<dbReference type="PANTHER" id="PTHR33221:SF5">
    <property type="entry name" value="HTH-TYPE TRANSCRIPTIONAL REGULATOR ISCR"/>
    <property type="match status" value="1"/>
</dbReference>
<dbReference type="InterPro" id="IPR000944">
    <property type="entry name" value="Tscrpt_reg_Rrf2"/>
</dbReference>
<proteinExistence type="predicted"/>
<gene>
    <name evidence="2" type="ORF">AB0759_00505</name>
</gene>
<evidence type="ECO:0000313" key="2">
    <source>
        <dbReference type="EMBL" id="MFL9459121.1"/>
    </source>
</evidence>
<dbReference type="InterPro" id="IPR036388">
    <property type="entry name" value="WH-like_DNA-bd_sf"/>
</dbReference>
<dbReference type="PROSITE" id="PS51197">
    <property type="entry name" value="HTH_RRF2_2"/>
    <property type="match status" value="1"/>
</dbReference>
<keyword evidence="3" id="KW-1185">Reference proteome</keyword>
<sequence>MAMQLTNKFKYSILALLALTKNHGSSEPLQTHEIEALQGLGNRNLESLLTTLKRGGLIKSIRGSQGGYFLAREPEDITILDVFNCIEESKTLVPPKSTSSKTIEKILIQNLRVEMYQAAFSTFQKYTLSDLYHRQEILRRVPMYYI</sequence>
<dbReference type="PROSITE" id="PS01332">
    <property type="entry name" value="HTH_RRF2_1"/>
    <property type="match status" value="1"/>
</dbReference>
<dbReference type="InterPro" id="IPR036390">
    <property type="entry name" value="WH_DNA-bd_sf"/>
</dbReference>
<dbReference type="InterPro" id="IPR030489">
    <property type="entry name" value="TR_Rrf2-type_CS"/>
</dbReference>